<evidence type="ECO:0000256" key="4">
    <source>
        <dbReference type="ARBA" id="ARBA00022664"/>
    </source>
</evidence>
<organism evidence="18 19">
    <name type="scientific">Curvularia kusanoi</name>
    <name type="common">Cochliobolus kusanoi</name>
    <dbReference type="NCBI Taxonomy" id="90978"/>
    <lineage>
        <taxon>Eukaryota</taxon>
        <taxon>Fungi</taxon>
        <taxon>Dikarya</taxon>
        <taxon>Ascomycota</taxon>
        <taxon>Pezizomycotina</taxon>
        <taxon>Dothideomycetes</taxon>
        <taxon>Pleosporomycetidae</taxon>
        <taxon>Pleosporales</taxon>
        <taxon>Pleosporineae</taxon>
        <taxon>Pleosporaceae</taxon>
        <taxon>Curvularia</taxon>
    </lineage>
</organism>
<comment type="cofactor">
    <cofactor evidence="13">
        <name>Mg(2+)</name>
        <dbReference type="ChEBI" id="CHEBI:18420"/>
    </cofactor>
    <text evidence="13">Binds 2 magnesium ions. Also active with manganese.</text>
</comment>
<dbReference type="InterPro" id="IPR011068">
    <property type="entry name" value="NuclTrfase_I-like_C"/>
</dbReference>
<evidence type="ECO:0000256" key="6">
    <source>
        <dbReference type="ARBA" id="ARBA00022723"/>
    </source>
</evidence>
<evidence type="ECO:0000256" key="9">
    <source>
        <dbReference type="ARBA" id="ARBA00022842"/>
    </source>
</evidence>
<feature type="domain" description="Poly(A) polymerase nucleotidyltransferase" evidence="17">
    <location>
        <begin position="10"/>
        <end position="206"/>
    </location>
</feature>
<dbReference type="InterPro" id="IPR014492">
    <property type="entry name" value="PolyA_polymerase"/>
</dbReference>
<evidence type="ECO:0000259" key="16">
    <source>
        <dbReference type="Pfam" id="PF04928"/>
    </source>
</evidence>
<dbReference type="Proteomes" id="UP000801428">
    <property type="component" value="Unassembled WGS sequence"/>
</dbReference>
<comment type="similarity">
    <text evidence="3 11">Belongs to the poly(A) polymerase family.</text>
</comment>
<feature type="domain" description="Poly(A) polymerase RNA-binding" evidence="15">
    <location>
        <begin position="362"/>
        <end position="531"/>
    </location>
</feature>
<keyword evidence="18" id="KW-0548">Nucleotidyltransferase</keyword>
<evidence type="ECO:0000256" key="5">
    <source>
        <dbReference type="ARBA" id="ARBA00022679"/>
    </source>
</evidence>
<dbReference type="GO" id="GO:0006397">
    <property type="term" value="P:mRNA processing"/>
    <property type="evidence" value="ECO:0007669"/>
    <property type="project" value="UniProtKB-KW"/>
</dbReference>
<dbReference type="InterPro" id="IPR043519">
    <property type="entry name" value="NT_sf"/>
</dbReference>
<evidence type="ECO:0000256" key="12">
    <source>
        <dbReference type="PIRSR" id="PIRSR018425-1"/>
    </source>
</evidence>
<dbReference type="PIRSF" id="PIRSF018425">
    <property type="entry name" value="PolyA_polymerase"/>
    <property type="match status" value="1"/>
</dbReference>
<dbReference type="CDD" id="cd05402">
    <property type="entry name" value="NT_PAP_TUTase"/>
    <property type="match status" value="1"/>
</dbReference>
<evidence type="ECO:0000256" key="14">
    <source>
        <dbReference type="SAM" id="MobiDB-lite"/>
    </source>
</evidence>
<proteinExistence type="inferred from homology"/>
<dbReference type="PANTHER" id="PTHR10682:SF10">
    <property type="entry name" value="POLYNUCLEOTIDE ADENYLYLTRANSFERASE"/>
    <property type="match status" value="1"/>
</dbReference>
<dbReference type="FunFam" id="3.30.460.10:FF:000002">
    <property type="entry name" value="Poly(A) polymerase alpha, putative"/>
    <property type="match status" value="1"/>
</dbReference>
<comment type="caution">
    <text evidence="18">The sequence shown here is derived from an EMBL/GenBank/DDBJ whole genome shotgun (WGS) entry which is preliminary data.</text>
</comment>
<dbReference type="Gene3D" id="1.10.1410.10">
    <property type="match status" value="1"/>
</dbReference>
<comment type="subcellular location">
    <subcellularLocation>
        <location evidence="2 11">Nucleus</location>
    </subcellularLocation>
</comment>
<comment type="function">
    <text evidence="11">Polymerase that creates the 3'-poly(A) tail of mRNA's.</text>
</comment>
<feature type="binding site" evidence="13">
    <location>
        <position position="102"/>
    </location>
    <ligand>
        <name>Mg(2+)</name>
        <dbReference type="ChEBI" id="CHEBI:18420"/>
        <label>2</label>
        <note>catalytic</note>
    </ligand>
</feature>
<feature type="region of interest" description="Disordered" evidence="14">
    <location>
        <begin position="567"/>
        <end position="594"/>
    </location>
</feature>
<name>A0A9P4T5I9_CURKU</name>
<dbReference type="GO" id="GO:0031123">
    <property type="term" value="P:RNA 3'-end processing"/>
    <property type="evidence" value="ECO:0007669"/>
    <property type="project" value="InterPro"/>
</dbReference>
<dbReference type="EC" id="2.7.7.19" evidence="11"/>
<dbReference type="GO" id="GO:0005524">
    <property type="term" value="F:ATP binding"/>
    <property type="evidence" value="ECO:0007669"/>
    <property type="project" value="UniProtKB-UniRule"/>
</dbReference>
<dbReference type="InterPro" id="IPR048840">
    <property type="entry name" value="PolA_pol_NTPase"/>
</dbReference>
<comment type="cofactor">
    <cofactor evidence="1">
        <name>Mn(2+)</name>
        <dbReference type="ChEBI" id="CHEBI:29035"/>
    </cofactor>
</comment>
<keyword evidence="19" id="KW-1185">Reference proteome</keyword>
<dbReference type="SUPFAM" id="SSF55003">
    <property type="entry name" value="PAP/Archaeal CCA-adding enzyme, C-terminal domain"/>
    <property type="match status" value="1"/>
</dbReference>
<keyword evidence="8 11" id="KW-0067">ATP-binding</keyword>
<feature type="binding site" evidence="12">
    <location>
        <position position="159"/>
    </location>
    <ligand>
        <name>ATP</name>
        <dbReference type="ChEBI" id="CHEBI:30616"/>
    </ligand>
</feature>
<dbReference type="InterPro" id="IPR007012">
    <property type="entry name" value="PolA_pol_cen_dom"/>
</dbReference>
<evidence type="ECO:0000256" key="3">
    <source>
        <dbReference type="ARBA" id="ARBA00010912"/>
    </source>
</evidence>
<reference evidence="18" key="1">
    <citation type="submission" date="2019-04" db="EMBL/GenBank/DDBJ databases">
        <title>Sequencing of skin fungus with MAO and IRED activity.</title>
        <authorList>
            <person name="Marsaioli A.J."/>
            <person name="Bonatto J.M.C."/>
            <person name="Reis Junior O."/>
        </authorList>
    </citation>
    <scope>NUCLEOTIDE SEQUENCE</scope>
    <source>
        <strain evidence="18">30M1</strain>
    </source>
</reference>
<accession>A0A9P4T5I9</accession>
<keyword evidence="5 11" id="KW-0808">Transferase</keyword>
<feature type="binding site" evidence="12">
    <location>
        <begin position="102"/>
        <end position="104"/>
    </location>
    <ligand>
        <name>ATP</name>
        <dbReference type="ChEBI" id="CHEBI:30616"/>
    </ligand>
</feature>
<evidence type="ECO:0000256" key="8">
    <source>
        <dbReference type="ARBA" id="ARBA00022840"/>
    </source>
</evidence>
<feature type="binding site" evidence="13">
    <location>
        <position position="104"/>
    </location>
    <ligand>
        <name>Mg(2+)</name>
        <dbReference type="ChEBI" id="CHEBI:18420"/>
        <label>1</label>
        <note>catalytic</note>
    </ligand>
</feature>
<dbReference type="InterPro" id="IPR007010">
    <property type="entry name" value="PolA_pol_RNA-bd_dom"/>
</dbReference>
<feature type="binding site" evidence="13">
    <location>
        <position position="104"/>
    </location>
    <ligand>
        <name>Mg(2+)</name>
        <dbReference type="ChEBI" id="CHEBI:18420"/>
        <label>2</label>
        <note>catalytic</note>
    </ligand>
</feature>
<evidence type="ECO:0000313" key="19">
    <source>
        <dbReference type="Proteomes" id="UP000801428"/>
    </source>
</evidence>
<dbReference type="Pfam" id="PF20750">
    <property type="entry name" value="PAP_NTPase"/>
    <property type="match status" value="1"/>
</dbReference>
<dbReference type="GO" id="GO:0005634">
    <property type="term" value="C:nucleus"/>
    <property type="evidence" value="ECO:0007669"/>
    <property type="project" value="UniProtKB-SubCell"/>
</dbReference>
<dbReference type="FunFam" id="1.10.1410.10:FF:000001">
    <property type="entry name" value="Putative poly(A) polymerase gamma"/>
    <property type="match status" value="1"/>
</dbReference>
<dbReference type="EMBL" id="SWKU01000034">
    <property type="protein sequence ID" value="KAF2995213.1"/>
    <property type="molecule type" value="Genomic_DNA"/>
</dbReference>
<evidence type="ECO:0000313" key="18">
    <source>
        <dbReference type="EMBL" id="KAF2995213.1"/>
    </source>
</evidence>
<keyword evidence="6 13" id="KW-0479">Metal-binding</keyword>
<evidence type="ECO:0000259" key="17">
    <source>
        <dbReference type="Pfam" id="PF20750"/>
    </source>
</evidence>
<gene>
    <name evidence="18" type="primary">PAP1</name>
    <name evidence="18" type="ORF">E8E13_001717</name>
</gene>
<keyword evidence="7 11" id="KW-0547">Nucleotide-binding</keyword>
<evidence type="ECO:0000256" key="10">
    <source>
        <dbReference type="ARBA" id="ARBA00023242"/>
    </source>
</evidence>
<evidence type="ECO:0000256" key="2">
    <source>
        <dbReference type="ARBA" id="ARBA00004123"/>
    </source>
</evidence>
<dbReference type="GO" id="GO:0046872">
    <property type="term" value="F:metal ion binding"/>
    <property type="evidence" value="ECO:0007669"/>
    <property type="project" value="UniProtKB-KW"/>
</dbReference>
<dbReference type="SUPFAM" id="SSF81631">
    <property type="entry name" value="PAP/OAS1 substrate-binding domain"/>
    <property type="match status" value="1"/>
</dbReference>
<dbReference type="SUPFAM" id="SSF81301">
    <property type="entry name" value="Nucleotidyltransferase"/>
    <property type="match status" value="1"/>
</dbReference>
<dbReference type="PANTHER" id="PTHR10682">
    <property type="entry name" value="POLY A POLYMERASE"/>
    <property type="match status" value="1"/>
</dbReference>
<evidence type="ECO:0000259" key="15">
    <source>
        <dbReference type="Pfam" id="PF04926"/>
    </source>
</evidence>
<dbReference type="Pfam" id="PF04928">
    <property type="entry name" value="PAP_central"/>
    <property type="match status" value="1"/>
</dbReference>
<dbReference type="Gene3D" id="3.30.460.10">
    <property type="entry name" value="Beta Polymerase, domain 2"/>
    <property type="match status" value="1"/>
</dbReference>
<keyword evidence="10 11" id="KW-0539">Nucleus</keyword>
<evidence type="ECO:0000256" key="13">
    <source>
        <dbReference type="PIRSR" id="PIRSR018425-2"/>
    </source>
</evidence>
<dbReference type="OrthoDB" id="412748at2759"/>
<evidence type="ECO:0000256" key="7">
    <source>
        <dbReference type="ARBA" id="ARBA00022741"/>
    </source>
</evidence>
<comment type="catalytic activity">
    <reaction evidence="11">
        <text>RNA(n) + ATP = RNA(n)-3'-adenine ribonucleotide + diphosphate</text>
        <dbReference type="Rhea" id="RHEA:11332"/>
        <dbReference type="Rhea" id="RHEA-COMP:14527"/>
        <dbReference type="Rhea" id="RHEA-COMP:17347"/>
        <dbReference type="ChEBI" id="CHEBI:30616"/>
        <dbReference type="ChEBI" id="CHEBI:33019"/>
        <dbReference type="ChEBI" id="CHEBI:140395"/>
        <dbReference type="ChEBI" id="CHEBI:173115"/>
        <dbReference type="EC" id="2.7.7.19"/>
    </reaction>
</comment>
<feature type="binding site" evidence="12">
    <location>
        <position position="221"/>
    </location>
    <ligand>
        <name>ATP</name>
        <dbReference type="ChEBI" id="CHEBI:30616"/>
    </ligand>
</feature>
<sequence length="594" mass="66591">MAETQPKQWGVTAPISTQQPTAADLKLNDELVEELKRQNVFESTAGSEMRQRVLKHMQEVVNKFCAHVGKLKGLPQSTIDTMSGKIFCFGSYALGVHGPSSDIDTLIVAPKQVSLNDYFDHFETIFRGMSDEKLITEMNPVPEAFVPLIKMEYSGVSIDLLFVSLPSMTQIPKDLEGVDKNMLRGLDDTAMRSVNGTRVTLELMQAIPQIKSFRHALRAVKLWSNQRGIYGAVFGFPGGIAWAIMVARICQLYPMACGATILTKFFRLMGKWPFPRPVMLKNIEEGTLNLRVWNPTQYPGDRAHLMPIITPAFPSMCATHTIMHSTLNVMRDEFERADQLINGENGILAGKKEWKDLFQKHTFFTKDHKYYLSVVAASRTEKAHSTFSGLVQSKFRLLCKGIEDGQCGIEIARPWMKGIHRFHRYENEEQADKIIQGNLDYQISASDVPATSPGDESPAGIMYTTTFYVGLKLKPDGTKSLDISYPVGDFRNTVTTNNGYDDKTMSVRVVHTRNFALPDDLFSEGEVRPQKPPKKEKKRDAKAAKRHYAETGLDVRITRTIKTLRRTLTTSDEHAAAKRQQQHATNGASPPAAA</sequence>
<dbReference type="AlphaFoldDB" id="A0A9P4T5I9"/>
<dbReference type="Gene3D" id="3.30.70.590">
    <property type="entry name" value="Poly(A) polymerase predicted RNA binding domain"/>
    <property type="match status" value="1"/>
</dbReference>
<feature type="domain" description="Poly(A) polymerase central" evidence="16">
    <location>
        <begin position="212"/>
        <end position="360"/>
    </location>
</feature>
<dbReference type="GO" id="GO:1990817">
    <property type="term" value="F:poly(A) RNA polymerase activity"/>
    <property type="evidence" value="ECO:0007669"/>
    <property type="project" value="UniProtKB-UniRule"/>
</dbReference>
<evidence type="ECO:0000256" key="1">
    <source>
        <dbReference type="ARBA" id="ARBA00001936"/>
    </source>
</evidence>
<feature type="binding site" evidence="12">
    <location>
        <position position="230"/>
    </location>
    <ligand>
        <name>ATP</name>
        <dbReference type="ChEBI" id="CHEBI:30616"/>
    </ligand>
</feature>
<keyword evidence="9 13" id="KW-0460">Magnesium</keyword>
<protein>
    <recommendedName>
        <fullName evidence="11">Poly(A) polymerase</fullName>
        <ecNumber evidence="11">2.7.7.19</ecNumber>
    </recommendedName>
</protein>
<feature type="binding site" evidence="13">
    <location>
        <position position="102"/>
    </location>
    <ligand>
        <name>Mg(2+)</name>
        <dbReference type="ChEBI" id="CHEBI:18420"/>
        <label>1</label>
        <note>catalytic</note>
    </ligand>
</feature>
<feature type="region of interest" description="Disordered" evidence="14">
    <location>
        <begin position="521"/>
        <end position="549"/>
    </location>
</feature>
<keyword evidence="4 11" id="KW-0507">mRNA processing</keyword>
<feature type="binding site" evidence="13">
    <location>
        <position position="159"/>
    </location>
    <ligand>
        <name>Mg(2+)</name>
        <dbReference type="ChEBI" id="CHEBI:18420"/>
        <label>2</label>
        <note>catalytic</note>
    </ligand>
</feature>
<dbReference type="Pfam" id="PF04926">
    <property type="entry name" value="PAP_RNA-bind"/>
    <property type="match status" value="1"/>
</dbReference>
<feature type="binding site" evidence="12">
    <location>
        <begin position="89"/>
        <end position="91"/>
    </location>
    <ligand>
        <name>ATP</name>
        <dbReference type="ChEBI" id="CHEBI:30616"/>
    </ligand>
</feature>
<dbReference type="GO" id="GO:0003723">
    <property type="term" value="F:RNA binding"/>
    <property type="evidence" value="ECO:0007669"/>
    <property type="project" value="UniProtKB-UniRule"/>
</dbReference>
<evidence type="ECO:0000256" key="11">
    <source>
        <dbReference type="PIRNR" id="PIRNR018425"/>
    </source>
</evidence>
<feature type="compositionally biased region" description="Basic and acidic residues" evidence="14">
    <location>
        <begin position="538"/>
        <end position="549"/>
    </location>
</feature>